<keyword evidence="3" id="KW-1185">Reference proteome</keyword>
<dbReference type="Proteomes" id="UP000031675">
    <property type="component" value="Unassembled WGS sequence"/>
</dbReference>
<feature type="domain" description="PucR C-terminal helix-turn-helix" evidence="1">
    <location>
        <begin position="341"/>
        <end position="381"/>
    </location>
</feature>
<dbReference type="Gene3D" id="1.10.10.2840">
    <property type="entry name" value="PucR C-terminal helix-turn-helix domain"/>
    <property type="match status" value="2"/>
</dbReference>
<dbReference type="OrthoDB" id="3674804at2"/>
<dbReference type="InterPro" id="IPR025736">
    <property type="entry name" value="PucR_C-HTH_dom"/>
</dbReference>
<dbReference type="EMBL" id="JROO01000057">
    <property type="protein sequence ID" value="KIH96566.1"/>
    <property type="molecule type" value="Genomic_DNA"/>
</dbReference>
<accession>A0A0C2J596</accession>
<reference evidence="3" key="1">
    <citation type="journal article" date="2015" name="Chem. Biol.">
        <title>Structure, bioactivity, and resistance mechanism of streptomonomicin, an unusual lasso Peptide from an understudied halophilic actinomycete.</title>
        <authorList>
            <person name="Metelev M."/>
            <person name="Tietz J.I."/>
            <person name="Melby J.O."/>
            <person name="Blair P.M."/>
            <person name="Zhu L."/>
            <person name="Livnat I."/>
            <person name="Severinov K."/>
            <person name="Mitchell D.A."/>
        </authorList>
    </citation>
    <scope>NUCLEOTIDE SEQUENCE [LARGE SCALE GENOMIC DNA]</scope>
    <source>
        <strain evidence="3">YIM 90003</strain>
    </source>
</reference>
<feature type="domain" description="PucR C-terminal helix-turn-helix" evidence="1">
    <location>
        <begin position="428"/>
        <end position="472"/>
    </location>
</feature>
<dbReference type="Pfam" id="PF13556">
    <property type="entry name" value="HTH_30"/>
    <property type="match status" value="2"/>
</dbReference>
<organism evidence="2 3">
    <name type="scientific">Streptomonospora alba</name>
    <dbReference type="NCBI Taxonomy" id="183763"/>
    <lineage>
        <taxon>Bacteria</taxon>
        <taxon>Bacillati</taxon>
        <taxon>Actinomycetota</taxon>
        <taxon>Actinomycetes</taxon>
        <taxon>Streptosporangiales</taxon>
        <taxon>Nocardiopsidaceae</taxon>
        <taxon>Streptomonospora</taxon>
    </lineage>
</organism>
<sequence>MECAVSTSPILDDLLRHLRPSTSQDAEPEPRRLADRLRQETGTDIALVNGEGRAEVATSGITGDVLAALGPVLTQLLRGQVAAAATQVGAMHVRCELLRREAPRSVLVVAARSPLTREAITLASHTGTVVDALRRVRHADELADRYQHAADRLRAGIFMALMSGDVTLARRMTVGDVPPLLNAERVRLHLLYCPSPERDSIAQTYQDGSGYHGRSLMVRCPVYEPHLICLVPDDDPHEGGGLGAVLRSLVQENPHYALGVSEPQPLQATAEAYEQARHALAAARHTTGRTAPYHGHAPLARLLPRGQADAWARSVLAPIDTLPRLTVDITRLALTFPRLGVARLLGISRNTVTAHLRRVEDALDLDLHDVRVRAELALALAVTGLPPVGDDAGRLPERSLDALLSTEEAATWARTFLKPVENHAHRHLLPTLRAWVDAGTDAQRAARNLDVSRTTVRSHLRTAERLLNRDLLALGPGTHDLVHALRITDRAS</sequence>
<protein>
    <recommendedName>
        <fullName evidence="1">PucR C-terminal helix-turn-helix domain-containing protein</fullName>
    </recommendedName>
</protein>
<gene>
    <name evidence="2" type="ORF">LP52_24160</name>
</gene>
<proteinExistence type="predicted"/>
<dbReference type="InterPro" id="IPR051448">
    <property type="entry name" value="CdaR-like_regulators"/>
</dbReference>
<evidence type="ECO:0000313" key="2">
    <source>
        <dbReference type="EMBL" id="KIH96566.1"/>
    </source>
</evidence>
<comment type="caution">
    <text evidence="2">The sequence shown here is derived from an EMBL/GenBank/DDBJ whole genome shotgun (WGS) entry which is preliminary data.</text>
</comment>
<evidence type="ECO:0000259" key="1">
    <source>
        <dbReference type="Pfam" id="PF13556"/>
    </source>
</evidence>
<dbReference type="AlphaFoldDB" id="A0A0C2J596"/>
<dbReference type="PANTHER" id="PTHR33744:SF1">
    <property type="entry name" value="DNA-BINDING TRANSCRIPTIONAL ACTIVATOR ADER"/>
    <property type="match status" value="1"/>
</dbReference>
<name>A0A0C2J596_9ACTN</name>
<dbReference type="PANTHER" id="PTHR33744">
    <property type="entry name" value="CARBOHYDRATE DIACID REGULATOR"/>
    <property type="match status" value="1"/>
</dbReference>
<dbReference type="InterPro" id="IPR042070">
    <property type="entry name" value="PucR_C-HTH_sf"/>
</dbReference>
<evidence type="ECO:0000313" key="3">
    <source>
        <dbReference type="Proteomes" id="UP000031675"/>
    </source>
</evidence>